<evidence type="ECO:0000313" key="3">
    <source>
        <dbReference type="Proteomes" id="UP000050794"/>
    </source>
</evidence>
<keyword evidence="3" id="KW-1185">Reference proteome</keyword>
<dbReference type="WBParaSite" id="TCNE_0000528101-mRNA-1">
    <property type="protein sequence ID" value="TCNE_0000528101-mRNA-1"/>
    <property type="gene ID" value="TCNE_0000528101"/>
</dbReference>
<feature type="compositionally biased region" description="Polar residues" evidence="1">
    <location>
        <begin position="35"/>
        <end position="52"/>
    </location>
</feature>
<protein>
    <submittedName>
        <fullName evidence="2 4">Uncharacterized protein</fullName>
    </submittedName>
</protein>
<feature type="compositionally biased region" description="Low complexity" evidence="1">
    <location>
        <begin position="23"/>
        <end position="34"/>
    </location>
</feature>
<accession>A0A183U9W1</accession>
<dbReference type="EMBL" id="UYWY01012551">
    <property type="protein sequence ID" value="VDM34802.1"/>
    <property type="molecule type" value="Genomic_DNA"/>
</dbReference>
<dbReference type="Proteomes" id="UP000050794">
    <property type="component" value="Unassembled WGS sequence"/>
</dbReference>
<sequence length="89" mass="9580">MPAVVLKRPVPAGVSSISDRDSNSQVSGNSTSSNVDLASNNNVSNISTTLPSEQKELPADKAKQKDNEPEYGGAEEVIHNFFAHYFLCK</sequence>
<reference evidence="2 3" key="2">
    <citation type="submission" date="2018-11" db="EMBL/GenBank/DDBJ databases">
        <authorList>
            <consortium name="Pathogen Informatics"/>
        </authorList>
    </citation>
    <scope>NUCLEOTIDE SEQUENCE [LARGE SCALE GENOMIC DNA]</scope>
</reference>
<dbReference type="AlphaFoldDB" id="A0A183U9W1"/>
<organism evidence="3 4">
    <name type="scientific">Toxocara canis</name>
    <name type="common">Canine roundworm</name>
    <dbReference type="NCBI Taxonomy" id="6265"/>
    <lineage>
        <taxon>Eukaryota</taxon>
        <taxon>Metazoa</taxon>
        <taxon>Ecdysozoa</taxon>
        <taxon>Nematoda</taxon>
        <taxon>Chromadorea</taxon>
        <taxon>Rhabditida</taxon>
        <taxon>Spirurina</taxon>
        <taxon>Ascaridomorpha</taxon>
        <taxon>Ascaridoidea</taxon>
        <taxon>Toxocaridae</taxon>
        <taxon>Toxocara</taxon>
    </lineage>
</organism>
<feature type="compositionally biased region" description="Basic and acidic residues" evidence="1">
    <location>
        <begin position="53"/>
        <end position="68"/>
    </location>
</feature>
<reference evidence="4" key="1">
    <citation type="submission" date="2016-06" db="UniProtKB">
        <authorList>
            <consortium name="WormBaseParasite"/>
        </authorList>
    </citation>
    <scope>IDENTIFICATION</scope>
</reference>
<gene>
    <name evidence="2" type="ORF">TCNE_LOCUS5282</name>
</gene>
<evidence type="ECO:0000313" key="4">
    <source>
        <dbReference type="WBParaSite" id="TCNE_0000528101-mRNA-1"/>
    </source>
</evidence>
<proteinExistence type="predicted"/>
<evidence type="ECO:0000256" key="1">
    <source>
        <dbReference type="SAM" id="MobiDB-lite"/>
    </source>
</evidence>
<name>A0A183U9W1_TOXCA</name>
<feature type="region of interest" description="Disordered" evidence="1">
    <location>
        <begin position="1"/>
        <end position="71"/>
    </location>
</feature>
<evidence type="ECO:0000313" key="2">
    <source>
        <dbReference type="EMBL" id="VDM34802.1"/>
    </source>
</evidence>